<dbReference type="RefSeq" id="WP_127343051.1">
    <property type="nucleotide sequence ID" value="NZ_RJJX01000005.1"/>
</dbReference>
<dbReference type="Gene3D" id="3.40.50.1820">
    <property type="entry name" value="alpha/beta hydrolase"/>
    <property type="match status" value="1"/>
</dbReference>
<organism evidence="2 3">
    <name type="scientific">Ancylomarina longa</name>
    <dbReference type="NCBI Taxonomy" id="2487017"/>
    <lineage>
        <taxon>Bacteria</taxon>
        <taxon>Pseudomonadati</taxon>
        <taxon>Bacteroidota</taxon>
        <taxon>Bacteroidia</taxon>
        <taxon>Marinilabiliales</taxon>
        <taxon>Marinifilaceae</taxon>
        <taxon>Ancylomarina</taxon>
    </lineage>
</organism>
<dbReference type="Proteomes" id="UP000282985">
    <property type="component" value="Unassembled WGS sequence"/>
</dbReference>
<dbReference type="EMBL" id="RJJX01000005">
    <property type="protein sequence ID" value="RUT78996.1"/>
    <property type="molecule type" value="Genomic_DNA"/>
</dbReference>
<gene>
    <name evidence="2" type="ORF">DLK05_05820</name>
</gene>
<protein>
    <submittedName>
        <fullName evidence="2">Alpha/beta hydrolase</fullName>
    </submittedName>
</protein>
<dbReference type="AlphaFoldDB" id="A0A434AX35"/>
<sequence length="291" mass="32923">MSYVKVKDFRINYEVTCDVEGPTLLLVPGFSEQIDSIEYPKEQCHVFADHGFRVVRMENRDSGYSIPTVSEKHIQPYDLKNLADDVSAVINDLGLETVHLIGASMGGYIARWAAIRHPEQIQTLTIAMSGSGAGIQDDGPQMAQDSAEQIGGYLERRSREDQILWNLDVWRWLWGNEYPFPEEWVKKQLAYSFDRAYSPEGNGRLLQALLNTPALWDVQKTISCPTLVMHGGEDRVFPQEHGEAIAKRISGAEFWLDPKMGHSMHQEQWEAIATSVDASFLSTVHLEKENV</sequence>
<keyword evidence="2" id="KW-0378">Hydrolase</keyword>
<dbReference type="PANTHER" id="PTHR43433">
    <property type="entry name" value="HYDROLASE, ALPHA/BETA FOLD FAMILY PROTEIN"/>
    <property type="match status" value="1"/>
</dbReference>
<dbReference type="OrthoDB" id="2247630at2"/>
<dbReference type="GO" id="GO:0046503">
    <property type="term" value="P:glycerolipid catabolic process"/>
    <property type="evidence" value="ECO:0007669"/>
    <property type="project" value="TreeGrafter"/>
</dbReference>
<dbReference type="GO" id="GO:0004806">
    <property type="term" value="F:triacylglycerol lipase activity"/>
    <property type="evidence" value="ECO:0007669"/>
    <property type="project" value="TreeGrafter"/>
</dbReference>
<dbReference type="InterPro" id="IPR000073">
    <property type="entry name" value="AB_hydrolase_1"/>
</dbReference>
<dbReference type="InterPro" id="IPR029058">
    <property type="entry name" value="AB_hydrolase_fold"/>
</dbReference>
<dbReference type="Pfam" id="PF00561">
    <property type="entry name" value="Abhydrolase_1"/>
    <property type="match status" value="1"/>
</dbReference>
<feature type="domain" description="AB hydrolase-1" evidence="1">
    <location>
        <begin position="22"/>
        <end position="265"/>
    </location>
</feature>
<proteinExistence type="predicted"/>
<dbReference type="InterPro" id="IPR050471">
    <property type="entry name" value="AB_hydrolase"/>
</dbReference>
<accession>A0A434AX35</accession>
<evidence type="ECO:0000259" key="1">
    <source>
        <dbReference type="Pfam" id="PF00561"/>
    </source>
</evidence>
<keyword evidence="3" id="KW-1185">Reference proteome</keyword>
<dbReference type="SUPFAM" id="SSF53474">
    <property type="entry name" value="alpha/beta-Hydrolases"/>
    <property type="match status" value="1"/>
</dbReference>
<evidence type="ECO:0000313" key="3">
    <source>
        <dbReference type="Proteomes" id="UP000282985"/>
    </source>
</evidence>
<comment type="caution">
    <text evidence="2">The sequence shown here is derived from an EMBL/GenBank/DDBJ whole genome shotgun (WGS) entry which is preliminary data.</text>
</comment>
<dbReference type="PANTHER" id="PTHR43433:SF5">
    <property type="entry name" value="AB HYDROLASE-1 DOMAIN-CONTAINING PROTEIN"/>
    <property type="match status" value="1"/>
</dbReference>
<reference evidence="2 3" key="1">
    <citation type="submission" date="2018-11" db="EMBL/GenBank/DDBJ databases">
        <title>Parancylomarina longa gen. nov., sp. nov., isolated from sediments of southern Okinawa.</title>
        <authorList>
            <person name="Fu T."/>
        </authorList>
    </citation>
    <scope>NUCLEOTIDE SEQUENCE [LARGE SCALE GENOMIC DNA]</scope>
    <source>
        <strain evidence="2 3">T3-2 S1-C</strain>
    </source>
</reference>
<name>A0A434AX35_9BACT</name>
<evidence type="ECO:0000313" key="2">
    <source>
        <dbReference type="EMBL" id="RUT78996.1"/>
    </source>
</evidence>
<dbReference type="PRINTS" id="PR00111">
    <property type="entry name" value="ABHYDROLASE"/>
</dbReference>